<dbReference type="PANTHER" id="PTHR46444">
    <property type="entry name" value="DCD (DEVELOPMENT AND CELL DEATH) DOMAIN PROTEIN-RELATED"/>
    <property type="match status" value="1"/>
</dbReference>
<evidence type="ECO:0000313" key="3">
    <source>
        <dbReference type="EMBL" id="KAF7124760.1"/>
    </source>
</evidence>
<accession>A0A834L9H8</accession>
<gene>
    <name evidence="3" type="ORF">RHSIM_Rhsim12G0180900</name>
</gene>
<dbReference type="PANTHER" id="PTHR46444:SF19">
    <property type="entry name" value="OS02G0745600 PROTEIN"/>
    <property type="match status" value="1"/>
</dbReference>
<dbReference type="Proteomes" id="UP000626092">
    <property type="component" value="Unassembled WGS sequence"/>
</dbReference>
<dbReference type="EMBL" id="WJXA01000012">
    <property type="protein sequence ID" value="KAF7124760.1"/>
    <property type="molecule type" value="Genomic_DNA"/>
</dbReference>
<evidence type="ECO:0000313" key="4">
    <source>
        <dbReference type="Proteomes" id="UP000626092"/>
    </source>
</evidence>
<reference evidence="3" key="1">
    <citation type="submission" date="2019-11" db="EMBL/GenBank/DDBJ databases">
        <authorList>
            <person name="Liu Y."/>
            <person name="Hou J."/>
            <person name="Li T.-Q."/>
            <person name="Guan C.-H."/>
            <person name="Wu X."/>
            <person name="Wu H.-Z."/>
            <person name="Ling F."/>
            <person name="Zhang R."/>
            <person name="Shi X.-G."/>
            <person name="Ren J.-P."/>
            <person name="Chen E.-F."/>
            <person name="Sun J.-M."/>
        </authorList>
    </citation>
    <scope>NUCLEOTIDE SEQUENCE</scope>
    <source>
        <strain evidence="3">Adult_tree_wgs_1</strain>
        <tissue evidence="3">Leaves</tissue>
    </source>
</reference>
<evidence type="ECO:0000259" key="2">
    <source>
        <dbReference type="PROSITE" id="PS51222"/>
    </source>
</evidence>
<dbReference type="InterPro" id="IPR013989">
    <property type="entry name" value="Dev_and_cell_death_domain"/>
</dbReference>
<feature type="domain" description="DCD" evidence="2">
    <location>
        <begin position="53"/>
        <end position="180"/>
    </location>
</feature>
<feature type="compositionally biased region" description="Basic residues" evidence="1">
    <location>
        <begin position="1"/>
        <end position="10"/>
    </location>
</feature>
<evidence type="ECO:0000256" key="1">
    <source>
        <dbReference type="SAM" id="MobiDB-lite"/>
    </source>
</evidence>
<keyword evidence="4" id="KW-1185">Reference proteome</keyword>
<dbReference type="OrthoDB" id="1920894at2759"/>
<dbReference type="AlphaFoldDB" id="A0A834L9H8"/>
<feature type="compositionally biased region" description="Polar residues" evidence="1">
    <location>
        <begin position="48"/>
        <end position="62"/>
    </location>
</feature>
<organism evidence="3 4">
    <name type="scientific">Rhododendron simsii</name>
    <name type="common">Sims's rhododendron</name>
    <dbReference type="NCBI Taxonomy" id="118357"/>
    <lineage>
        <taxon>Eukaryota</taxon>
        <taxon>Viridiplantae</taxon>
        <taxon>Streptophyta</taxon>
        <taxon>Embryophyta</taxon>
        <taxon>Tracheophyta</taxon>
        <taxon>Spermatophyta</taxon>
        <taxon>Magnoliopsida</taxon>
        <taxon>eudicotyledons</taxon>
        <taxon>Gunneridae</taxon>
        <taxon>Pentapetalae</taxon>
        <taxon>asterids</taxon>
        <taxon>Ericales</taxon>
        <taxon>Ericaceae</taxon>
        <taxon>Ericoideae</taxon>
        <taxon>Rhodoreae</taxon>
        <taxon>Rhododendron</taxon>
    </lineage>
</organism>
<feature type="compositionally biased region" description="Basic and acidic residues" evidence="1">
    <location>
        <begin position="67"/>
        <end position="76"/>
    </location>
</feature>
<feature type="region of interest" description="Disordered" evidence="1">
    <location>
        <begin position="1"/>
        <end position="76"/>
    </location>
</feature>
<protein>
    <recommendedName>
        <fullName evidence="2">DCD domain-containing protein</fullName>
    </recommendedName>
</protein>
<proteinExistence type="predicted"/>
<comment type="caution">
    <text evidence="3">The sequence shown here is derived from an EMBL/GenBank/DDBJ whole genome shotgun (WGS) entry which is preliminary data.</text>
</comment>
<sequence>MAKTRGKKLKEKGEAIGQPDANKRVKKKKVSKVKTPNAVPPAPVPLSDPSQALVSAPATTGSRAAVRGKEEVKDQSDQLSGKKEVLEKINEDMKLFLYDFNQRLLYGIYKAEFRGQLNLEPNAFEGKFPAQVRFTIGKDCLPLPETAFKGAIKDNYEAPSRFKPELSGCQVRDILSLFLPCIESTAASAAPMPVVAPPRAILLPHSTVAPVAPMPEVAPPHAILPPPEGQYYGMQHGHAGPMIDPHPMQHRVCQLRMPYYFQQNQRMYVTEDTQIVHDQYSRYKAVEEIVC</sequence>
<dbReference type="SMART" id="SM00767">
    <property type="entry name" value="DCD"/>
    <property type="match status" value="1"/>
</dbReference>
<name>A0A834L9H8_RHOSS</name>
<dbReference type="PROSITE" id="PS51222">
    <property type="entry name" value="DCD"/>
    <property type="match status" value="1"/>
</dbReference>
<dbReference type="Pfam" id="PF10539">
    <property type="entry name" value="Dev_Cell_Death"/>
    <property type="match status" value="1"/>
</dbReference>